<evidence type="ECO:0000313" key="2">
    <source>
        <dbReference type="Proteomes" id="UP000061348"/>
    </source>
</evidence>
<reference evidence="1 2" key="1">
    <citation type="submission" date="2015-05" db="EMBL/GenBank/DDBJ databases">
        <title>A genomic and transcriptomic approach to investigate the blue pigment phenotype in Pseudomonas fluorescens.</title>
        <authorList>
            <person name="Andreani N.A."/>
            <person name="Cardazzo B."/>
        </authorList>
    </citation>
    <scope>NUCLEOTIDE SEQUENCE [LARGE SCALE GENOMIC DNA]</scope>
    <source>
        <strain evidence="1 2">Ps_22</strain>
    </source>
</reference>
<name>A0A109LM05_PSEFL</name>
<dbReference type="EMBL" id="LCYA01000009">
    <property type="protein sequence ID" value="KWV89881.1"/>
    <property type="molecule type" value="Genomic_DNA"/>
</dbReference>
<protein>
    <submittedName>
        <fullName evidence="1">Uncharacterized protein</fullName>
    </submittedName>
</protein>
<dbReference type="PATRIC" id="fig|294.194.peg.519"/>
<comment type="caution">
    <text evidence="1">The sequence shown here is derived from an EMBL/GenBank/DDBJ whole genome shotgun (WGS) entry which is preliminary data.</text>
</comment>
<evidence type="ECO:0000313" key="1">
    <source>
        <dbReference type="EMBL" id="KWV89881.1"/>
    </source>
</evidence>
<gene>
    <name evidence="1" type="ORF">PFLmoz3_00466</name>
</gene>
<organism evidence="1 2">
    <name type="scientific">Pseudomonas fluorescens</name>
    <dbReference type="NCBI Taxonomy" id="294"/>
    <lineage>
        <taxon>Bacteria</taxon>
        <taxon>Pseudomonadati</taxon>
        <taxon>Pseudomonadota</taxon>
        <taxon>Gammaproteobacteria</taxon>
        <taxon>Pseudomonadales</taxon>
        <taxon>Pseudomonadaceae</taxon>
        <taxon>Pseudomonas</taxon>
    </lineage>
</organism>
<dbReference type="Proteomes" id="UP000061348">
    <property type="component" value="Unassembled WGS sequence"/>
</dbReference>
<accession>A0A109LM05</accession>
<dbReference type="AlphaFoldDB" id="A0A109LM05"/>
<proteinExistence type="predicted"/>
<sequence length="98" mass="10918">MQQRHGFVGRGQRRLHVRLLENQRVIGCIELQRRMKGLLVGRQVRWLLALQQHFAGLQGAPGEPATQGQGAGQRGFGALTGGRQVIAMHRQNQRIAFG</sequence>